<accession>A0A371CEU6</accession>
<name>A0A371CEU6_YARLL</name>
<dbReference type="VEuPathDB" id="FungiDB:YALI1_D13707g"/>
<organism evidence="1 2">
    <name type="scientific">Yarrowia lipolytica</name>
    <name type="common">Candida lipolytica</name>
    <dbReference type="NCBI Taxonomy" id="4952"/>
    <lineage>
        <taxon>Eukaryota</taxon>
        <taxon>Fungi</taxon>
        <taxon>Dikarya</taxon>
        <taxon>Ascomycota</taxon>
        <taxon>Saccharomycotina</taxon>
        <taxon>Dipodascomycetes</taxon>
        <taxon>Dipodascales</taxon>
        <taxon>Dipodascales incertae sedis</taxon>
        <taxon>Yarrowia</taxon>
    </lineage>
</organism>
<proteinExistence type="predicted"/>
<sequence>MHAKPAQNCGCFKPPWGATSLLSMPKRVNTIFIRGAPQPKYAFLQDTPFLDSPSHYKTTEMSATCTQGWMKKTAYIFNVYLNDHNQWDWKGVSTVDFWIPVRSRWTSYAEFEDFFHSAEPTFKKGSHYRISALPEPLVGCEPLLACCQVLPLTFVKAKRWYIYEQPPANNSNETIHHSTHIKSLETAVDQLTNLTNLLLKLQSPSGRTPQVSHPETEICDNTNETADHIEISEFSELQVCRSPPHVTTPQHIEDDIVTEDTTEHTHVNATTTMSPEPLTLSNIYQSSEDILSERPCTVSPLSPVSFDSESSEWLYLSGED</sequence>
<gene>
    <name evidence="1" type="ORF">B0I71DRAFT_162216</name>
</gene>
<reference evidence="1 2" key="1">
    <citation type="submission" date="2018-07" db="EMBL/GenBank/DDBJ databases">
        <title>Draft Genome Assemblies for Five Robust Yarrowia lipolytica Strains Exhibiting High Lipid Production and Pentose Sugar Utilization and Sugar Alcohol Secretion from Undetoxified Lignocellulosic Biomass Hydrolysates.</title>
        <authorList>
            <consortium name="DOE Joint Genome Institute"/>
            <person name="Walker C."/>
            <person name="Ryu S."/>
            <person name="Na H."/>
            <person name="Zane M."/>
            <person name="LaButti K."/>
            <person name="Lipzen A."/>
            <person name="Haridas S."/>
            <person name="Barry K."/>
            <person name="Grigoriev I.V."/>
            <person name="Quarterman J."/>
            <person name="Slininger P."/>
            <person name="Dien B."/>
            <person name="Trinh C.T."/>
        </authorList>
    </citation>
    <scope>NUCLEOTIDE SEQUENCE [LARGE SCALE GENOMIC DNA]</scope>
    <source>
        <strain evidence="1 2">YB392</strain>
    </source>
</reference>
<dbReference type="Proteomes" id="UP000256601">
    <property type="component" value="Unassembled WGS sequence"/>
</dbReference>
<dbReference type="VEuPathDB" id="FungiDB:YALI0_D10945g"/>
<dbReference type="EMBL" id="KZ858949">
    <property type="protein sequence ID" value="RDW28812.1"/>
    <property type="molecule type" value="Genomic_DNA"/>
</dbReference>
<evidence type="ECO:0000313" key="1">
    <source>
        <dbReference type="EMBL" id="RDW28812.1"/>
    </source>
</evidence>
<protein>
    <submittedName>
        <fullName evidence="1">Uncharacterized protein</fullName>
    </submittedName>
</protein>
<dbReference type="AlphaFoldDB" id="A0A371CEU6"/>
<evidence type="ECO:0000313" key="2">
    <source>
        <dbReference type="Proteomes" id="UP000256601"/>
    </source>
</evidence>